<reference evidence="2 3" key="1">
    <citation type="submission" date="2019-03" db="EMBL/GenBank/DDBJ databases">
        <title>Lake Tanganyika Metagenome-Assembled Genomes (MAGs).</title>
        <authorList>
            <person name="Tran P."/>
        </authorList>
    </citation>
    <scope>NUCLEOTIDE SEQUENCE [LARGE SCALE GENOMIC DNA]</scope>
    <source>
        <strain evidence="2">K_DeepCast_65m_m2_236</strain>
    </source>
</reference>
<dbReference type="PANTHER" id="PTHR43135:SF3">
    <property type="entry name" value="ALPHA-D-RIBOSE 1-METHYLPHOSPHONATE 5-TRIPHOSPHATE DIPHOSPHATASE"/>
    <property type="match status" value="1"/>
</dbReference>
<dbReference type="EMBL" id="VGJX01000822">
    <property type="protein sequence ID" value="MBM3276017.1"/>
    <property type="molecule type" value="Genomic_DNA"/>
</dbReference>
<dbReference type="InterPro" id="IPR051781">
    <property type="entry name" value="Metallo-dep_Hydrolase"/>
</dbReference>
<dbReference type="SUPFAM" id="SSF51338">
    <property type="entry name" value="Composite domain of metallo-dependent hydrolases"/>
    <property type="match status" value="1"/>
</dbReference>
<dbReference type="PANTHER" id="PTHR43135">
    <property type="entry name" value="ALPHA-D-RIBOSE 1-METHYLPHOSPHONATE 5-TRIPHOSPHATE DIPHOSPHATASE"/>
    <property type="match status" value="1"/>
</dbReference>
<protein>
    <submittedName>
        <fullName evidence="2">Amidohydrolase family protein</fullName>
    </submittedName>
</protein>
<name>A0A938BK81_9BACT</name>
<proteinExistence type="predicted"/>
<organism evidence="2 3">
    <name type="scientific">Candidatus Tanganyikabacteria bacterium</name>
    <dbReference type="NCBI Taxonomy" id="2961651"/>
    <lineage>
        <taxon>Bacteria</taxon>
        <taxon>Bacillati</taxon>
        <taxon>Candidatus Sericytochromatia</taxon>
        <taxon>Candidatus Tanganyikabacteria</taxon>
    </lineage>
</organism>
<comment type="caution">
    <text evidence="2">The sequence shown here is derived from an EMBL/GenBank/DDBJ whole genome shotgun (WGS) entry which is preliminary data.</text>
</comment>
<dbReference type="Gene3D" id="3.20.20.140">
    <property type="entry name" value="Metal-dependent hydrolases"/>
    <property type="match status" value="1"/>
</dbReference>
<evidence type="ECO:0000313" key="3">
    <source>
        <dbReference type="Proteomes" id="UP000703893"/>
    </source>
</evidence>
<accession>A0A938BK81</accession>
<dbReference type="Pfam" id="PF01979">
    <property type="entry name" value="Amidohydro_1"/>
    <property type="match status" value="1"/>
</dbReference>
<evidence type="ECO:0000313" key="2">
    <source>
        <dbReference type="EMBL" id="MBM3276017.1"/>
    </source>
</evidence>
<dbReference type="AlphaFoldDB" id="A0A938BK81"/>
<dbReference type="InterPro" id="IPR011059">
    <property type="entry name" value="Metal-dep_hydrolase_composite"/>
</dbReference>
<sequence>MDSHFGRDGRADNWGETPAQRLHASADNAYATLMAGFTTVQSIGAASDTELRAMLDRSDRFGPRIVSSLGSFSDTSRTPEQIREWVRAQAARGADVIKVFASKSIREGGGQTLSDAQIEAACSEARTLGKRTWIHAHAASAVRAATLAGCFAITHGSQATDAELKLMAERGTFFEPNIGLVTQNYLENKPRYLGIGNYDEAGFKFMEDGIPLKLEMFKRAMKIPGLKLLAGTDATAGAHGQNAREAIYRVHVAGLQPSEAILQITSRAAESLGMKDRIGAIAPGLEADIVALDANPLADITALSKVAFVMKGGRVAKGLMANGFERVQPSVF</sequence>
<dbReference type="SUPFAM" id="SSF51556">
    <property type="entry name" value="Metallo-dependent hydrolases"/>
    <property type="match status" value="1"/>
</dbReference>
<dbReference type="GO" id="GO:0016810">
    <property type="term" value="F:hydrolase activity, acting on carbon-nitrogen (but not peptide) bonds"/>
    <property type="evidence" value="ECO:0007669"/>
    <property type="project" value="InterPro"/>
</dbReference>
<dbReference type="InterPro" id="IPR006680">
    <property type="entry name" value="Amidohydro-rel"/>
</dbReference>
<feature type="domain" description="Amidohydrolase-related" evidence="1">
    <location>
        <begin position="9"/>
        <end position="315"/>
    </location>
</feature>
<gene>
    <name evidence="2" type="ORF">FJZ00_12755</name>
</gene>
<dbReference type="Proteomes" id="UP000703893">
    <property type="component" value="Unassembled WGS sequence"/>
</dbReference>
<dbReference type="InterPro" id="IPR032466">
    <property type="entry name" value="Metal_Hydrolase"/>
</dbReference>
<dbReference type="Gene3D" id="2.30.40.10">
    <property type="entry name" value="Urease, subunit C, domain 1"/>
    <property type="match status" value="1"/>
</dbReference>
<feature type="non-terminal residue" evidence="2">
    <location>
        <position position="332"/>
    </location>
</feature>
<evidence type="ECO:0000259" key="1">
    <source>
        <dbReference type="Pfam" id="PF01979"/>
    </source>
</evidence>